<keyword evidence="3" id="KW-1185">Reference proteome</keyword>
<dbReference type="AlphaFoldDB" id="A0A8J2JF99"/>
<dbReference type="Pfam" id="PF00248">
    <property type="entry name" value="Aldo_ket_red"/>
    <property type="match status" value="1"/>
</dbReference>
<comment type="caution">
    <text evidence="2">The sequence shown here is derived from an EMBL/GenBank/DDBJ whole genome shotgun (WGS) entry which is preliminary data.</text>
</comment>
<evidence type="ECO:0000313" key="2">
    <source>
        <dbReference type="EMBL" id="CAG7713567.1"/>
    </source>
</evidence>
<dbReference type="Proteomes" id="UP000708208">
    <property type="component" value="Unassembled WGS sequence"/>
</dbReference>
<dbReference type="PANTHER" id="PTHR42686">
    <property type="entry name" value="GH17980P-RELATED"/>
    <property type="match status" value="1"/>
</dbReference>
<dbReference type="InterPro" id="IPR023210">
    <property type="entry name" value="NADP_OxRdtase_dom"/>
</dbReference>
<dbReference type="PANTHER" id="PTHR42686:SF1">
    <property type="entry name" value="GH17980P-RELATED"/>
    <property type="match status" value="1"/>
</dbReference>
<dbReference type="GO" id="GO:0016491">
    <property type="term" value="F:oxidoreductase activity"/>
    <property type="evidence" value="ECO:0007669"/>
    <property type="project" value="InterPro"/>
</dbReference>
<dbReference type="InterPro" id="IPR020471">
    <property type="entry name" value="AKR"/>
</dbReference>
<organism evidence="2 3">
    <name type="scientific">Allacma fusca</name>
    <dbReference type="NCBI Taxonomy" id="39272"/>
    <lineage>
        <taxon>Eukaryota</taxon>
        <taxon>Metazoa</taxon>
        <taxon>Ecdysozoa</taxon>
        <taxon>Arthropoda</taxon>
        <taxon>Hexapoda</taxon>
        <taxon>Collembola</taxon>
        <taxon>Symphypleona</taxon>
        <taxon>Sminthuridae</taxon>
        <taxon>Allacma</taxon>
    </lineage>
</organism>
<sequence length="356" mass="39015">MSNLELPETYDPAFHGDSNDHPYLGKLEYRQLGNTGLRVSQIGLGTAVLGNLFGTINRDEGIEATQQAIKSGINYVDTAPFYNTSQDVLGDALRDVPRNTYYLATKVGREWLEPVNGRFDMSASFDFSAASVLKSFERSLQRLGLPYVDVVQIHDCDVPGDREILLKETLPALESLVKAGKARFIGITGYDLDFLQSIANEAKVDTVLSFSRYNLHDVSLLDYLDGFESKGVGVVTAAALAQGLLTTAGPQAWHCASEELKATTRQAVKHAQGLGTTIEEASLGFSLRSPDSRIATCLVSIATQDILTQNLNAAVRPRTASDENLYKELREVYGNQNNSWVGREPSEYQKALAEKL</sequence>
<evidence type="ECO:0000259" key="1">
    <source>
        <dbReference type="Pfam" id="PF00248"/>
    </source>
</evidence>
<feature type="domain" description="NADP-dependent oxidoreductase" evidence="1">
    <location>
        <begin position="42"/>
        <end position="322"/>
    </location>
</feature>
<proteinExistence type="predicted"/>
<dbReference type="GO" id="GO:0005829">
    <property type="term" value="C:cytosol"/>
    <property type="evidence" value="ECO:0007669"/>
    <property type="project" value="TreeGrafter"/>
</dbReference>
<gene>
    <name evidence="2" type="ORF">AFUS01_LOCUS5232</name>
</gene>
<evidence type="ECO:0000313" key="3">
    <source>
        <dbReference type="Proteomes" id="UP000708208"/>
    </source>
</evidence>
<accession>A0A8J2JF99</accession>
<name>A0A8J2JF99_9HEXA</name>
<protein>
    <recommendedName>
        <fullName evidence="1">NADP-dependent oxidoreductase domain-containing protein</fullName>
    </recommendedName>
</protein>
<dbReference type="EMBL" id="CAJVCH010033139">
    <property type="protein sequence ID" value="CAG7713567.1"/>
    <property type="molecule type" value="Genomic_DNA"/>
</dbReference>
<dbReference type="OrthoDB" id="48988at2759"/>
<reference evidence="2" key="1">
    <citation type="submission" date="2021-06" db="EMBL/GenBank/DDBJ databases">
        <authorList>
            <person name="Hodson N. C."/>
            <person name="Mongue J. A."/>
            <person name="Jaron S. K."/>
        </authorList>
    </citation>
    <scope>NUCLEOTIDE SEQUENCE</scope>
</reference>